<dbReference type="FunFam" id="3.30.70.270:FF:000020">
    <property type="entry name" value="Transposon Tf2-6 polyprotein-like Protein"/>
    <property type="match status" value="1"/>
</dbReference>
<dbReference type="InterPro" id="IPR041577">
    <property type="entry name" value="RT_RNaseH_2"/>
</dbReference>
<dbReference type="InterPro" id="IPR043128">
    <property type="entry name" value="Rev_trsase/Diguanyl_cyclase"/>
</dbReference>
<name>A0A0N5CAI6_STREA</name>
<accession>A0A0N5CAI6</accession>
<dbReference type="Gene3D" id="3.30.70.270">
    <property type="match status" value="1"/>
</dbReference>
<dbReference type="GO" id="GO:0003964">
    <property type="term" value="F:RNA-directed DNA polymerase activity"/>
    <property type="evidence" value="ECO:0007669"/>
    <property type="project" value="UniProtKB-EC"/>
</dbReference>
<dbReference type="EC" id="2.7.7.49" evidence="1"/>
<keyword evidence="2" id="KW-0511">Multifunctional enzyme</keyword>
<organism evidence="4 5">
    <name type="scientific">Strongyloides papillosus</name>
    <name type="common">Intestinal threadworm</name>
    <dbReference type="NCBI Taxonomy" id="174720"/>
    <lineage>
        <taxon>Eukaryota</taxon>
        <taxon>Metazoa</taxon>
        <taxon>Ecdysozoa</taxon>
        <taxon>Nematoda</taxon>
        <taxon>Chromadorea</taxon>
        <taxon>Rhabditida</taxon>
        <taxon>Tylenchina</taxon>
        <taxon>Panagrolaimomorpha</taxon>
        <taxon>Strongyloidoidea</taxon>
        <taxon>Strongyloididae</taxon>
        <taxon>Strongyloides</taxon>
    </lineage>
</organism>
<evidence type="ECO:0000313" key="4">
    <source>
        <dbReference type="Proteomes" id="UP000046392"/>
    </source>
</evidence>
<dbReference type="PANTHER" id="PTHR37984">
    <property type="entry name" value="PROTEIN CBG26694"/>
    <property type="match status" value="1"/>
</dbReference>
<dbReference type="PANTHER" id="PTHR37984:SF5">
    <property type="entry name" value="PROTEIN NYNRIN-LIKE"/>
    <property type="match status" value="1"/>
</dbReference>
<sequence>MTNFFRRFIPNYAKRTEPLRHLLKKGVEYKWTVECRKAFDSLKQALSSSPVLSSPKETGEFILQTDASYLGIGAVLFQKQPELKVITYTQKKNGKHFCVKCNKFFPLKKI</sequence>
<dbReference type="AlphaFoldDB" id="A0A0N5CAI6"/>
<protein>
    <recommendedName>
        <fullName evidence="1">RNA-directed DNA polymerase</fullName>
        <ecNumber evidence="1">2.7.7.49</ecNumber>
    </recommendedName>
</protein>
<evidence type="ECO:0000313" key="5">
    <source>
        <dbReference type="WBParaSite" id="SPAL_0001490825.1"/>
    </source>
</evidence>
<reference evidence="5" key="1">
    <citation type="submission" date="2017-02" db="UniProtKB">
        <authorList>
            <consortium name="WormBaseParasite"/>
        </authorList>
    </citation>
    <scope>IDENTIFICATION</scope>
</reference>
<dbReference type="WBParaSite" id="SPAL_0001490825.1">
    <property type="protein sequence ID" value="SPAL_0001490825.1"/>
    <property type="gene ID" value="SPAL_0001490825"/>
</dbReference>
<dbReference type="InterPro" id="IPR050951">
    <property type="entry name" value="Retrovirus_Pol_polyprotein"/>
</dbReference>
<dbReference type="Proteomes" id="UP000046392">
    <property type="component" value="Unplaced"/>
</dbReference>
<dbReference type="Pfam" id="PF17919">
    <property type="entry name" value="RT_RNaseH_2"/>
    <property type="match status" value="1"/>
</dbReference>
<dbReference type="InterPro" id="IPR043502">
    <property type="entry name" value="DNA/RNA_pol_sf"/>
</dbReference>
<keyword evidence="4" id="KW-1185">Reference proteome</keyword>
<evidence type="ECO:0000256" key="2">
    <source>
        <dbReference type="ARBA" id="ARBA00023268"/>
    </source>
</evidence>
<evidence type="ECO:0000259" key="3">
    <source>
        <dbReference type="Pfam" id="PF17919"/>
    </source>
</evidence>
<dbReference type="SUPFAM" id="SSF56672">
    <property type="entry name" value="DNA/RNA polymerases"/>
    <property type="match status" value="1"/>
</dbReference>
<dbReference type="STRING" id="174720.A0A0N5CAI6"/>
<evidence type="ECO:0000256" key="1">
    <source>
        <dbReference type="ARBA" id="ARBA00012493"/>
    </source>
</evidence>
<proteinExistence type="predicted"/>
<feature type="domain" description="Reverse transcriptase/retrotransposon-derived protein RNase H-like" evidence="3">
    <location>
        <begin position="31"/>
        <end position="92"/>
    </location>
</feature>